<keyword evidence="5 12" id="KW-0812">Transmembrane</keyword>
<dbReference type="PRINTS" id="PR00019">
    <property type="entry name" value="LEURICHRPT"/>
</dbReference>
<dbReference type="EMBL" id="BTGU01001264">
    <property type="protein sequence ID" value="GMN19679.1"/>
    <property type="molecule type" value="Genomic_DNA"/>
</dbReference>
<keyword evidence="10" id="KW-0675">Receptor</keyword>
<evidence type="ECO:0000313" key="13">
    <source>
        <dbReference type="EMBL" id="GMN19679.1"/>
    </source>
</evidence>
<dbReference type="Proteomes" id="UP001187192">
    <property type="component" value="Unassembled WGS sequence"/>
</dbReference>
<keyword evidence="11" id="KW-0325">Glycoprotein</keyword>
<keyword evidence="8 12" id="KW-1133">Transmembrane helix</keyword>
<dbReference type="InterPro" id="IPR001611">
    <property type="entry name" value="Leu-rich_rpt"/>
</dbReference>
<dbReference type="AlphaFoldDB" id="A0AA87YP54"/>
<keyword evidence="4" id="KW-0433">Leucine-rich repeat</keyword>
<dbReference type="Pfam" id="PF00560">
    <property type="entry name" value="LRR_1"/>
    <property type="match status" value="3"/>
</dbReference>
<keyword evidence="3" id="KW-1003">Cell membrane</keyword>
<keyword evidence="9 12" id="KW-0472">Membrane</keyword>
<comment type="similarity">
    <text evidence="2">Belongs to the RLP family.</text>
</comment>
<name>A0AA87YP54_FICCA</name>
<evidence type="ECO:0000256" key="8">
    <source>
        <dbReference type="ARBA" id="ARBA00022989"/>
    </source>
</evidence>
<dbReference type="InterPro" id="IPR003591">
    <property type="entry name" value="Leu-rich_rpt_typical-subtyp"/>
</dbReference>
<dbReference type="Pfam" id="PF13855">
    <property type="entry name" value="LRR_8"/>
    <property type="match status" value="2"/>
</dbReference>
<dbReference type="PANTHER" id="PTHR27004">
    <property type="entry name" value="RECEPTOR-LIKE PROTEIN 12 ISOFORM X1"/>
    <property type="match status" value="1"/>
</dbReference>
<comment type="subcellular location">
    <subcellularLocation>
        <location evidence="1">Cell membrane</location>
        <topology evidence="1">Single-pass type I membrane protein</topology>
    </subcellularLocation>
</comment>
<keyword evidence="6" id="KW-0732">Signal</keyword>
<proteinExistence type="inferred from homology"/>
<evidence type="ECO:0008006" key="15">
    <source>
        <dbReference type="Google" id="ProtNLM"/>
    </source>
</evidence>
<evidence type="ECO:0000256" key="10">
    <source>
        <dbReference type="ARBA" id="ARBA00023170"/>
    </source>
</evidence>
<dbReference type="InterPro" id="IPR032675">
    <property type="entry name" value="LRR_dom_sf"/>
</dbReference>
<sequence>MPTLKYLVLDDNLLTGPLRIQNVSSSPLILLSLNGNMLHGQIPSSIAKFPNLRSLLLKSSNLSGYFDFSIFPGLSILDLSNNSLTGTLPKCFSSSLSQFNLQENNFYGNIPELCSDECNLRVLSLGYNHLQGKFPESLTKCGELRILDIQNNQIVNKFPFCLQALPKLAVLSLSHNNFHGPIWDPSEYWGFANLRAVDLSSNKFTGSLPSDYFKNWSALNVDNARAPELYMKDENGYYRSSITLAWKGNEATLEHIYTIFEVIDLSNNQFQGEIPDSIGDLLDLVALNLSGNSFTSIITLSIGKLTNLESLDLSRNKLTGRIPAQLTDLIQLEVLNLTHNQLMGPIPRGYQFDTFANDSYEGNMGLCGHPLSNKCENSEEPTSHSKVEPESDDSFGWKSILWGYGCGLVTGLIAGLVAGHIIISKKLNWFVETSAEYIRGHIIRKRRS</sequence>
<dbReference type="SUPFAM" id="SSF52058">
    <property type="entry name" value="L domain-like"/>
    <property type="match status" value="1"/>
</dbReference>
<evidence type="ECO:0000256" key="7">
    <source>
        <dbReference type="ARBA" id="ARBA00022737"/>
    </source>
</evidence>
<evidence type="ECO:0000313" key="14">
    <source>
        <dbReference type="Proteomes" id="UP001187192"/>
    </source>
</evidence>
<dbReference type="FunFam" id="3.80.10.10:FF:000111">
    <property type="entry name" value="LRR receptor-like serine/threonine-protein kinase ERECTA"/>
    <property type="match status" value="1"/>
</dbReference>
<comment type="caution">
    <text evidence="13">The sequence shown here is derived from an EMBL/GenBank/DDBJ whole genome shotgun (WGS) entry which is preliminary data.</text>
</comment>
<protein>
    <recommendedName>
        <fullName evidence="15">Receptor-like protein 12</fullName>
    </recommendedName>
</protein>
<evidence type="ECO:0000256" key="3">
    <source>
        <dbReference type="ARBA" id="ARBA00022475"/>
    </source>
</evidence>
<reference evidence="13" key="1">
    <citation type="submission" date="2023-07" db="EMBL/GenBank/DDBJ databases">
        <title>draft genome sequence of fig (Ficus carica).</title>
        <authorList>
            <person name="Takahashi T."/>
            <person name="Nishimura K."/>
        </authorList>
    </citation>
    <scope>NUCLEOTIDE SEQUENCE</scope>
</reference>
<organism evidence="13 14">
    <name type="scientific">Ficus carica</name>
    <name type="common">Common fig</name>
    <dbReference type="NCBI Taxonomy" id="3494"/>
    <lineage>
        <taxon>Eukaryota</taxon>
        <taxon>Viridiplantae</taxon>
        <taxon>Streptophyta</taxon>
        <taxon>Embryophyta</taxon>
        <taxon>Tracheophyta</taxon>
        <taxon>Spermatophyta</taxon>
        <taxon>Magnoliopsida</taxon>
        <taxon>eudicotyledons</taxon>
        <taxon>Gunneridae</taxon>
        <taxon>Pentapetalae</taxon>
        <taxon>rosids</taxon>
        <taxon>fabids</taxon>
        <taxon>Rosales</taxon>
        <taxon>Moraceae</taxon>
        <taxon>Ficeae</taxon>
        <taxon>Ficus</taxon>
    </lineage>
</organism>
<keyword evidence="14" id="KW-1185">Reference proteome</keyword>
<accession>A0AA87YP54</accession>
<dbReference type="GO" id="GO:0005886">
    <property type="term" value="C:plasma membrane"/>
    <property type="evidence" value="ECO:0007669"/>
    <property type="project" value="UniProtKB-SubCell"/>
</dbReference>
<dbReference type="SMART" id="SM00369">
    <property type="entry name" value="LRR_TYP"/>
    <property type="match status" value="5"/>
</dbReference>
<gene>
    <name evidence="13" type="ORF">TIFTF001_039870</name>
</gene>
<evidence type="ECO:0000256" key="5">
    <source>
        <dbReference type="ARBA" id="ARBA00022692"/>
    </source>
</evidence>
<feature type="transmembrane region" description="Helical" evidence="12">
    <location>
        <begin position="401"/>
        <end position="423"/>
    </location>
</feature>
<evidence type="ECO:0000256" key="12">
    <source>
        <dbReference type="SAM" id="Phobius"/>
    </source>
</evidence>
<dbReference type="Gene3D" id="3.80.10.10">
    <property type="entry name" value="Ribonuclease Inhibitor"/>
    <property type="match status" value="1"/>
</dbReference>
<evidence type="ECO:0000256" key="2">
    <source>
        <dbReference type="ARBA" id="ARBA00009592"/>
    </source>
</evidence>
<evidence type="ECO:0000256" key="4">
    <source>
        <dbReference type="ARBA" id="ARBA00022614"/>
    </source>
</evidence>
<keyword evidence="7" id="KW-0677">Repeat</keyword>
<evidence type="ECO:0000256" key="1">
    <source>
        <dbReference type="ARBA" id="ARBA00004251"/>
    </source>
</evidence>
<evidence type="ECO:0000256" key="6">
    <source>
        <dbReference type="ARBA" id="ARBA00022729"/>
    </source>
</evidence>
<dbReference type="FunFam" id="3.80.10.10:FF:000095">
    <property type="entry name" value="LRR receptor-like serine/threonine-protein kinase GSO1"/>
    <property type="match status" value="1"/>
</dbReference>
<evidence type="ECO:0000256" key="9">
    <source>
        <dbReference type="ARBA" id="ARBA00023136"/>
    </source>
</evidence>
<evidence type="ECO:0000256" key="11">
    <source>
        <dbReference type="ARBA" id="ARBA00023180"/>
    </source>
</evidence>
<dbReference type="PANTHER" id="PTHR27004:SF428">
    <property type="entry name" value="OS01G0160600 PROTEIN"/>
    <property type="match status" value="1"/>
</dbReference>